<keyword evidence="2" id="KW-1185">Reference proteome</keyword>
<evidence type="ECO:0000313" key="1">
    <source>
        <dbReference type="EMBL" id="KAK0610310.1"/>
    </source>
</evidence>
<sequence>MVVEEYTSNVLQYNELTRNEWAGDLVLAKAMKNRGIYPTRSFPILQRETPFTLDYTARHWCFPVVSYHHMTPDWIQAMWDYEQQWLAKQQVKASVRNSRPPEPIRHRHVFAHFVQPAIGFGERMDWHNLSPDQGVEGETTLETCRAICEAAQSCIQWLWSATGDCKIANVVRLGSRPTAQDDVMKYTSGWMTERVAAFVHKMGQCKMDWILSNADAVW</sequence>
<evidence type="ECO:0000313" key="2">
    <source>
        <dbReference type="Proteomes" id="UP001175001"/>
    </source>
</evidence>
<accession>A0AA39U2B8</accession>
<dbReference type="Proteomes" id="UP001175001">
    <property type="component" value="Unassembled WGS sequence"/>
</dbReference>
<gene>
    <name evidence="1" type="ORF">DIS24_g12060</name>
</gene>
<reference evidence="1" key="1">
    <citation type="submission" date="2023-06" db="EMBL/GenBank/DDBJ databases">
        <title>Multi-omics analyses reveal the molecular pathogenesis toolkit of Lasiodiplodia hormozganensis, a cross-kingdom pathogen.</title>
        <authorList>
            <person name="Felix C."/>
            <person name="Meneses R."/>
            <person name="Goncalves M.F.M."/>
            <person name="Tilleman L."/>
            <person name="Duarte A.S."/>
            <person name="Jorrin-Novo J.V."/>
            <person name="Van De Peer Y."/>
            <person name="Deforce D."/>
            <person name="Van Nieuwerburgh F."/>
            <person name="Esteves A.C."/>
            <person name="Alves A."/>
        </authorList>
    </citation>
    <scope>NUCLEOTIDE SEQUENCE</scope>
    <source>
        <strain evidence="1">CBS 339.90</strain>
    </source>
</reference>
<organism evidence="1 2">
    <name type="scientific">Lasiodiplodia hormozganensis</name>
    <dbReference type="NCBI Taxonomy" id="869390"/>
    <lineage>
        <taxon>Eukaryota</taxon>
        <taxon>Fungi</taxon>
        <taxon>Dikarya</taxon>
        <taxon>Ascomycota</taxon>
        <taxon>Pezizomycotina</taxon>
        <taxon>Dothideomycetes</taxon>
        <taxon>Dothideomycetes incertae sedis</taxon>
        <taxon>Botryosphaeriales</taxon>
        <taxon>Botryosphaeriaceae</taxon>
        <taxon>Lasiodiplodia</taxon>
    </lineage>
</organism>
<dbReference type="AlphaFoldDB" id="A0AA39U2B8"/>
<dbReference type="EMBL" id="JAUJDW010000219">
    <property type="protein sequence ID" value="KAK0610310.1"/>
    <property type="molecule type" value="Genomic_DNA"/>
</dbReference>
<comment type="caution">
    <text evidence="1">The sequence shown here is derived from an EMBL/GenBank/DDBJ whole genome shotgun (WGS) entry which is preliminary data.</text>
</comment>
<protein>
    <submittedName>
        <fullName evidence="1">Uncharacterized protein</fullName>
    </submittedName>
</protein>
<proteinExistence type="predicted"/>
<name>A0AA39U2B8_9PEZI</name>